<reference evidence="2" key="1">
    <citation type="journal article" date="2022" name="New Phytol.">
        <title>Evolutionary transition to the ectomycorrhizal habit in the genomes of a hyperdiverse lineage of mushroom-forming fungi.</title>
        <authorList>
            <person name="Looney B."/>
            <person name="Miyauchi S."/>
            <person name="Morin E."/>
            <person name="Drula E."/>
            <person name="Courty P.E."/>
            <person name="Kohler A."/>
            <person name="Kuo A."/>
            <person name="LaButti K."/>
            <person name="Pangilinan J."/>
            <person name="Lipzen A."/>
            <person name="Riley R."/>
            <person name="Andreopoulos W."/>
            <person name="He G."/>
            <person name="Johnson J."/>
            <person name="Nolan M."/>
            <person name="Tritt A."/>
            <person name="Barry K.W."/>
            <person name="Grigoriev I.V."/>
            <person name="Nagy L.G."/>
            <person name="Hibbett D."/>
            <person name="Henrissat B."/>
            <person name="Matheny P.B."/>
            <person name="Labbe J."/>
            <person name="Martin F.M."/>
        </authorList>
    </citation>
    <scope>NUCLEOTIDE SEQUENCE</scope>
    <source>
        <strain evidence="2">BPL690</strain>
    </source>
</reference>
<dbReference type="EMBL" id="WTXG01000008">
    <property type="protein sequence ID" value="KAI0303648.1"/>
    <property type="molecule type" value="Genomic_DNA"/>
</dbReference>
<evidence type="ECO:0000313" key="3">
    <source>
        <dbReference type="Proteomes" id="UP001203297"/>
    </source>
</evidence>
<feature type="region of interest" description="Disordered" evidence="1">
    <location>
        <begin position="181"/>
        <end position="206"/>
    </location>
</feature>
<sequence>MAGPLRKVSRNYNWTLRRAHNDLHNSITTPRRQQQPELASLIITESSSVSRWDSNRLQWKFRSEYEELRGHLGHSFIILFNWLVTIYHLAKVASRDTIGHRAIALISNHGLKVPSLDLLPIHIWGLLVMFLQYAAPLEATSLQYPPFSSPIRLDTNSNAKARADAFPAPVSAGQSLSALTMDSPRTPGNAPPFAKDDGRTTASGPIHSVPDVDLIDALKDGIEILHSAMHGEGKESSHGYFDTENRHEPSSVLLLMQTLLASITIILYHKAQFGCASGDS</sequence>
<evidence type="ECO:0000313" key="2">
    <source>
        <dbReference type="EMBL" id="KAI0303648.1"/>
    </source>
</evidence>
<protein>
    <submittedName>
        <fullName evidence="2">Uncharacterized protein</fullName>
    </submittedName>
</protein>
<evidence type="ECO:0000256" key="1">
    <source>
        <dbReference type="SAM" id="MobiDB-lite"/>
    </source>
</evidence>
<name>A0AAD4M8R4_9AGAM</name>
<comment type="caution">
    <text evidence="2">The sequence shown here is derived from an EMBL/GenBank/DDBJ whole genome shotgun (WGS) entry which is preliminary data.</text>
</comment>
<dbReference type="AlphaFoldDB" id="A0AAD4M8R4"/>
<accession>A0AAD4M8R4</accession>
<proteinExistence type="predicted"/>
<dbReference type="Proteomes" id="UP001203297">
    <property type="component" value="Unassembled WGS sequence"/>
</dbReference>
<gene>
    <name evidence="2" type="ORF">B0F90DRAFT_1815955</name>
</gene>
<keyword evidence="3" id="KW-1185">Reference proteome</keyword>
<organism evidence="2 3">
    <name type="scientific">Multifurca ochricompacta</name>
    <dbReference type="NCBI Taxonomy" id="376703"/>
    <lineage>
        <taxon>Eukaryota</taxon>
        <taxon>Fungi</taxon>
        <taxon>Dikarya</taxon>
        <taxon>Basidiomycota</taxon>
        <taxon>Agaricomycotina</taxon>
        <taxon>Agaricomycetes</taxon>
        <taxon>Russulales</taxon>
        <taxon>Russulaceae</taxon>
        <taxon>Multifurca</taxon>
    </lineage>
</organism>